<dbReference type="PANTHER" id="PTHR43228">
    <property type="entry name" value="TWO-COMPONENT RESPONSE REGULATOR"/>
    <property type="match status" value="1"/>
</dbReference>
<keyword evidence="1" id="KW-0597">Phosphoprotein</keyword>
<evidence type="ECO:0000313" key="4">
    <source>
        <dbReference type="Proteomes" id="UP000013909"/>
    </source>
</evidence>
<dbReference type="InterPro" id="IPR001789">
    <property type="entry name" value="Sig_transdc_resp-reg_receiver"/>
</dbReference>
<dbReference type="SUPFAM" id="SSF52172">
    <property type="entry name" value="CheY-like"/>
    <property type="match status" value="1"/>
</dbReference>
<reference evidence="3 4" key="1">
    <citation type="submission" date="2013-02" db="EMBL/GenBank/DDBJ databases">
        <title>A novel strain isolated from Lonar lake, Maharashtra, India.</title>
        <authorList>
            <person name="Singh A."/>
        </authorList>
    </citation>
    <scope>NUCLEOTIDE SEQUENCE [LARGE SCALE GENOMIC DNA]</scope>
    <source>
        <strain evidence="3 4">AK24</strain>
    </source>
</reference>
<dbReference type="Proteomes" id="UP000013909">
    <property type="component" value="Unassembled WGS sequence"/>
</dbReference>
<gene>
    <name evidence="3" type="ORF">ADIS_2897</name>
</gene>
<evidence type="ECO:0000313" key="3">
    <source>
        <dbReference type="EMBL" id="EON76447.1"/>
    </source>
</evidence>
<feature type="domain" description="Response regulatory" evidence="2">
    <location>
        <begin position="30"/>
        <end position="153"/>
    </location>
</feature>
<feature type="modified residue" description="4-aspartylphosphate" evidence="1">
    <location>
        <position position="85"/>
    </location>
</feature>
<dbReference type="EMBL" id="AQHR01000085">
    <property type="protein sequence ID" value="EON76447.1"/>
    <property type="molecule type" value="Genomic_DNA"/>
</dbReference>
<dbReference type="PANTHER" id="PTHR43228:SF1">
    <property type="entry name" value="TWO-COMPONENT RESPONSE REGULATOR ARR22"/>
    <property type="match status" value="1"/>
</dbReference>
<organism evidence="3 4">
    <name type="scientific">Lunatimonas lonarensis</name>
    <dbReference type="NCBI Taxonomy" id="1232681"/>
    <lineage>
        <taxon>Bacteria</taxon>
        <taxon>Pseudomonadati</taxon>
        <taxon>Bacteroidota</taxon>
        <taxon>Cytophagia</taxon>
        <taxon>Cytophagales</taxon>
        <taxon>Cyclobacteriaceae</taxon>
    </lineage>
</organism>
<name>R7ZQT9_9BACT</name>
<keyword evidence="4" id="KW-1185">Reference proteome</keyword>
<dbReference type="Pfam" id="PF00072">
    <property type="entry name" value="Response_reg"/>
    <property type="match status" value="1"/>
</dbReference>
<dbReference type="InterPro" id="IPR011006">
    <property type="entry name" value="CheY-like_superfamily"/>
</dbReference>
<dbReference type="AlphaFoldDB" id="R7ZQT9"/>
<dbReference type="Gene3D" id="3.40.50.2300">
    <property type="match status" value="1"/>
</dbReference>
<protein>
    <submittedName>
        <fullName evidence="3">Response regulator</fullName>
    </submittedName>
</protein>
<dbReference type="PROSITE" id="PS50110">
    <property type="entry name" value="RESPONSE_REGULATORY"/>
    <property type="match status" value="1"/>
</dbReference>
<evidence type="ECO:0000259" key="2">
    <source>
        <dbReference type="PROSITE" id="PS50110"/>
    </source>
</evidence>
<dbReference type="SMART" id="SM00448">
    <property type="entry name" value="REC"/>
    <property type="match status" value="1"/>
</dbReference>
<dbReference type="STRING" id="1232681.ADIS_2897"/>
<dbReference type="GO" id="GO:0000160">
    <property type="term" value="P:phosphorelay signal transduction system"/>
    <property type="evidence" value="ECO:0007669"/>
    <property type="project" value="InterPro"/>
</dbReference>
<evidence type="ECO:0000256" key="1">
    <source>
        <dbReference type="PROSITE-ProRule" id="PRU00169"/>
    </source>
</evidence>
<sequence>MVFFAGFSNKIPKDKFIAINNITFMSRIKSACVIDDDPLYNFGIKKLFEFTKFSESSLFFQNGHEAIEALSLIENDQFPEVILLDINMPIMNGWQFLEEYEKRNLKRETKIYVVSSSINQEEIDRANAYSFVDGYVFKPLTLEKVKELKEKVEKNHPG</sequence>
<dbReference type="InterPro" id="IPR052048">
    <property type="entry name" value="ST_Response_Regulator"/>
</dbReference>
<comment type="caution">
    <text evidence="3">The sequence shown here is derived from an EMBL/GenBank/DDBJ whole genome shotgun (WGS) entry which is preliminary data.</text>
</comment>
<proteinExistence type="predicted"/>
<accession>R7ZQT9</accession>